<accession>A0A193KJW7</accession>
<evidence type="ECO:0000313" key="1">
    <source>
        <dbReference type="EMBL" id="ANO35604.1"/>
    </source>
</evidence>
<dbReference type="RefSeq" id="WP_065211363.1">
    <property type="nucleotide sequence ID" value="NZ_CP016179.1"/>
</dbReference>
<dbReference type="Proteomes" id="UP000092018">
    <property type="component" value="Plasmid unnamed1"/>
</dbReference>
<proteinExistence type="predicted"/>
<organism evidence="1">
    <name type="scientific">Vibrio breoganii</name>
    <dbReference type="NCBI Taxonomy" id="553239"/>
    <lineage>
        <taxon>Bacteria</taxon>
        <taxon>Pseudomonadati</taxon>
        <taxon>Pseudomonadota</taxon>
        <taxon>Gammaproteobacteria</taxon>
        <taxon>Vibrionales</taxon>
        <taxon>Vibrionaceae</taxon>
        <taxon>Vibrio</taxon>
    </lineage>
</organism>
<sequence length="163" mass="18513">MKYNWKQHPWAKTGLVELVPTEILHLLSNPEVSDSTDDAQGIIKPASTVWSEIRTEGMRDPLLVIVNIKKQSIRLEAGNHRCLEALLDGIRLLPVAVIINPTAHMYEGNGRHLLDASKLIDFDNLLDQAYPYQVAFSDIVKKKGIKQWDLAEWKEALSFLPFK</sequence>
<protein>
    <recommendedName>
        <fullName evidence="2">ParB/Sulfiredoxin domain-containing protein</fullName>
    </recommendedName>
</protein>
<dbReference type="EMBL" id="CP016179">
    <property type="protein sequence ID" value="ANO35604.1"/>
    <property type="molecule type" value="Genomic_DNA"/>
</dbReference>
<dbReference type="AlphaFoldDB" id="A0A193KJW7"/>
<reference evidence="1" key="1">
    <citation type="submission" date="2016-06" db="EMBL/GenBank/DDBJ databases">
        <title>Adaptive Radiation by Waves of Gene Transfer Leads to Fine-Scale Resource Partitioning in Marine Microbes.</title>
        <authorList>
            <person name="Hehemann J.-H."/>
            <person name="Arevalo P."/>
            <person name="Datta M.S."/>
            <person name="Yu X."/>
            <person name="Corzett C."/>
            <person name="Henschel A."/>
            <person name="Preheim S.P."/>
            <person name="Timberlake S."/>
            <person name="Alm E.J."/>
            <person name="Polz M.F."/>
        </authorList>
    </citation>
    <scope>NUCLEOTIDE SEQUENCE [LARGE SCALE GENOMIC DNA]</scope>
    <source>
        <strain evidence="1">FF50</strain>
        <plasmid evidence="1">unnamed1</plasmid>
    </source>
</reference>
<evidence type="ECO:0008006" key="2">
    <source>
        <dbReference type="Google" id="ProtNLM"/>
    </source>
</evidence>
<geneLocation type="plasmid" evidence="1">
    <name>unnamed1</name>
</geneLocation>
<keyword evidence="1" id="KW-0614">Plasmid</keyword>
<gene>
    <name evidence="1" type="ORF">A6E01_20545</name>
</gene>
<dbReference type="KEGG" id="vbr:A6E01_20545"/>
<name>A0A193KJW7_9VIBR</name>